<evidence type="ECO:0000313" key="3">
    <source>
        <dbReference type="WBParaSite" id="PSU_v2.g1874.t1"/>
    </source>
</evidence>
<evidence type="ECO:0000256" key="1">
    <source>
        <dbReference type="SAM" id="MobiDB-lite"/>
    </source>
</evidence>
<name>A0A914YH02_9BILA</name>
<accession>A0A914YH02</accession>
<sequence length="98" mass="11152">MLPEHSVRAHTKHDDKEEPSRKDNETKEKTEIEKPVGGAEKESVKDVKGEKKVETAEATKKKEEKKEPKTPKKNEIKYVINKTCMAPLKPDGQPIWCG</sequence>
<dbReference type="Proteomes" id="UP000887577">
    <property type="component" value="Unplaced"/>
</dbReference>
<organism evidence="2 3">
    <name type="scientific">Panagrolaimus superbus</name>
    <dbReference type="NCBI Taxonomy" id="310955"/>
    <lineage>
        <taxon>Eukaryota</taxon>
        <taxon>Metazoa</taxon>
        <taxon>Ecdysozoa</taxon>
        <taxon>Nematoda</taxon>
        <taxon>Chromadorea</taxon>
        <taxon>Rhabditida</taxon>
        <taxon>Tylenchina</taxon>
        <taxon>Panagrolaimomorpha</taxon>
        <taxon>Panagrolaimoidea</taxon>
        <taxon>Panagrolaimidae</taxon>
        <taxon>Panagrolaimus</taxon>
    </lineage>
</organism>
<protein>
    <submittedName>
        <fullName evidence="3">Uncharacterized protein</fullName>
    </submittedName>
</protein>
<feature type="region of interest" description="Disordered" evidence="1">
    <location>
        <begin position="1"/>
        <end position="74"/>
    </location>
</feature>
<dbReference type="WBParaSite" id="PSU_v2.g1874.t1">
    <property type="protein sequence ID" value="PSU_v2.g1874.t1"/>
    <property type="gene ID" value="PSU_v2.g1874"/>
</dbReference>
<keyword evidence="2" id="KW-1185">Reference proteome</keyword>
<feature type="compositionally biased region" description="Basic and acidic residues" evidence="1">
    <location>
        <begin position="12"/>
        <end position="74"/>
    </location>
</feature>
<dbReference type="AlphaFoldDB" id="A0A914YH02"/>
<proteinExistence type="predicted"/>
<evidence type="ECO:0000313" key="2">
    <source>
        <dbReference type="Proteomes" id="UP000887577"/>
    </source>
</evidence>
<reference evidence="3" key="1">
    <citation type="submission" date="2022-11" db="UniProtKB">
        <authorList>
            <consortium name="WormBaseParasite"/>
        </authorList>
    </citation>
    <scope>IDENTIFICATION</scope>
</reference>